<keyword evidence="1" id="KW-0812">Transmembrane</keyword>
<evidence type="ECO:0000313" key="3">
    <source>
        <dbReference type="Proteomes" id="UP000197290"/>
    </source>
</evidence>
<keyword evidence="1" id="KW-0472">Membrane</keyword>
<evidence type="ECO:0000256" key="1">
    <source>
        <dbReference type="SAM" id="Phobius"/>
    </source>
</evidence>
<protein>
    <recommendedName>
        <fullName evidence="4">Oligosaccharide repeat unit polymerase</fullName>
    </recommendedName>
</protein>
<dbReference type="RefSeq" id="WP_088367314.1">
    <property type="nucleotide sequence ID" value="NZ_NBBI01000003.1"/>
</dbReference>
<evidence type="ECO:0008006" key="4">
    <source>
        <dbReference type="Google" id="ProtNLM"/>
    </source>
</evidence>
<accession>A0A245ZKP6</accession>
<feature type="transmembrane region" description="Helical" evidence="1">
    <location>
        <begin position="54"/>
        <end position="73"/>
    </location>
</feature>
<name>A0A245ZKP6_9SPHN</name>
<organism evidence="2 3">
    <name type="scientific">Sphingomonas dokdonensis</name>
    <dbReference type="NCBI Taxonomy" id="344880"/>
    <lineage>
        <taxon>Bacteria</taxon>
        <taxon>Pseudomonadati</taxon>
        <taxon>Pseudomonadota</taxon>
        <taxon>Alphaproteobacteria</taxon>
        <taxon>Sphingomonadales</taxon>
        <taxon>Sphingomonadaceae</taxon>
        <taxon>Sphingomonas</taxon>
    </lineage>
</organism>
<feature type="transmembrane region" description="Helical" evidence="1">
    <location>
        <begin position="216"/>
        <end position="233"/>
    </location>
</feature>
<feature type="transmembrane region" description="Helical" evidence="1">
    <location>
        <begin position="446"/>
        <end position="468"/>
    </location>
</feature>
<feature type="transmembrane region" description="Helical" evidence="1">
    <location>
        <begin position="240"/>
        <end position="261"/>
    </location>
</feature>
<feature type="transmembrane region" description="Helical" evidence="1">
    <location>
        <begin position="128"/>
        <end position="149"/>
    </location>
</feature>
<gene>
    <name evidence="2" type="ORF">SPDO_20010</name>
</gene>
<proteinExistence type="predicted"/>
<keyword evidence="3" id="KW-1185">Reference proteome</keyword>
<feature type="transmembrane region" description="Helical" evidence="1">
    <location>
        <begin position="393"/>
        <end position="416"/>
    </location>
</feature>
<feature type="transmembrane region" description="Helical" evidence="1">
    <location>
        <begin position="161"/>
        <end position="183"/>
    </location>
</feature>
<sequence>MQWLGWAYLIVLALLGCAQLLLGASLWVLGVLVLISGAAVIPLLRSQWRVSDGLYAIMTVYFGSGALLVKTLAGQPVHSNLQVPDLSAGYLLLGFGAITIGYGVARTVSRPSRSAEHLRHLTRHEPNLVRLAVPTFLAGAVFLFLQTQFRPIAVDGGFEPGGFGGFGTFYPLLPLGIALQAALVVRQPLVARHKAVLAVMMLVVLALTLADNTKRTLFDCLLVIALVFVVHGARLRLRWIIPAGVSAAVLLALVMPAVQIVRTMTDVRSTARIGATWSVLREHGFHPVRLAATADQLATGHQRVWRDSYIFPLAWNTERFTMIQPIDLVARGLDAFGTIGGADLWRDPAETLLPGFLITKTLANAPDRIAWHYGFRENGSIARPVVGLIASSLAAFGVAGVMLLPMLAAGLAFAALDWLGGRLSGNVWAAFILAATSFLAEKEVSTTLSFFCRSYPFLLLVAACMLLIGRVRRPRPVRVIPINGMSL</sequence>
<feature type="transmembrane region" description="Helical" evidence="1">
    <location>
        <begin position="6"/>
        <end position="34"/>
    </location>
</feature>
<dbReference type="EMBL" id="NBBI01000003">
    <property type="protein sequence ID" value="OWK30316.1"/>
    <property type="molecule type" value="Genomic_DNA"/>
</dbReference>
<dbReference type="Proteomes" id="UP000197290">
    <property type="component" value="Unassembled WGS sequence"/>
</dbReference>
<dbReference type="AlphaFoldDB" id="A0A245ZKP6"/>
<feature type="transmembrane region" description="Helical" evidence="1">
    <location>
        <begin position="423"/>
        <end position="440"/>
    </location>
</feature>
<evidence type="ECO:0000313" key="2">
    <source>
        <dbReference type="EMBL" id="OWK30316.1"/>
    </source>
</evidence>
<comment type="caution">
    <text evidence="2">The sequence shown here is derived from an EMBL/GenBank/DDBJ whole genome shotgun (WGS) entry which is preliminary data.</text>
</comment>
<reference evidence="2 3" key="1">
    <citation type="submission" date="2017-03" db="EMBL/GenBank/DDBJ databases">
        <title>Genome sequence of Sphingomonas dokdonensis DSM 21029.</title>
        <authorList>
            <person name="Poehlein A."/>
            <person name="Wuebbeler J.H."/>
            <person name="Steinbuechel A."/>
            <person name="Daniel R."/>
        </authorList>
    </citation>
    <scope>NUCLEOTIDE SEQUENCE [LARGE SCALE GENOMIC DNA]</scope>
    <source>
        <strain evidence="2 3">DSM 21029</strain>
    </source>
</reference>
<dbReference type="OrthoDB" id="7542637at2"/>
<feature type="transmembrane region" description="Helical" evidence="1">
    <location>
        <begin position="88"/>
        <end position="108"/>
    </location>
</feature>
<keyword evidence="1" id="KW-1133">Transmembrane helix</keyword>